<keyword evidence="2" id="KW-1185">Reference proteome</keyword>
<gene>
    <name evidence="1" type="ORF">SAMN05660652_03499</name>
</gene>
<dbReference type="OrthoDB" id="8964561at2"/>
<evidence type="ECO:0000313" key="1">
    <source>
        <dbReference type="EMBL" id="SDI47931.1"/>
    </source>
</evidence>
<proteinExistence type="predicted"/>
<evidence type="ECO:0000313" key="2">
    <source>
        <dbReference type="Proteomes" id="UP000198607"/>
    </source>
</evidence>
<dbReference type="RefSeq" id="WP_091939644.1">
    <property type="nucleotide sequence ID" value="NZ_FNCY01000020.1"/>
</dbReference>
<dbReference type="EMBL" id="FNCY01000020">
    <property type="protein sequence ID" value="SDI47931.1"/>
    <property type="molecule type" value="Genomic_DNA"/>
</dbReference>
<organism evidence="1 2">
    <name type="scientific">Propionivibrio dicarboxylicus</name>
    <dbReference type="NCBI Taxonomy" id="83767"/>
    <lineage>
        <taxon>Bacteria</taxon>
        <taxon>Pseudomonadati</taxon>
        <taxon>Pseudomonadota</taxon>
        <taxon>Betaproteobacteria</taxon>
        <taxon>Rhodocyclales</taxon>
        <taxon>Rhodocyclaceae</taxon>
        <taxon>Propionivibrio</taxon>
    </lineage>
</organism>
<accession>A0A1G8KWZ7</accession>
<name>A0A1G8KWZ7_9RHOO</name>
<dbReference type="AlphaFoldDB" id="A0A1G8KWZ7"/>
<dbReference type="Proteomes" id="UP000198607">
    <property type="component" value="Unassembled WGS sequence"/>
</dbReference>
<protein>
    <submittedName>
        <fullName evidence="1">Uncharacterized protein</fullName>
    </submittedName>
</protein>
<dbReference type="STRING" id="83767.SAMN05660652_03499"/>
<sequence length="127" mass="13845">MFPNSAASLPADERGVRVALVFALTAERLSTFYEHGQWLTEAQGASLAAEWLARTRRDLPLVARRLLSGLSDGLARQLAESLSREAGLYLAHEMMESLDPRHSSEVALSLMGECERLVDMADGEDGG</sequence>
<reference evidence="1 2" key="1">
    <citation type="submission" date="2016-10" db="EMBL/GenBank/DDBJ databases">
        <authorList>
            <person name="de Groot N.N."/>
        </authorList>
    </citation>
    <scope>NUCLEOTIDE SEQUENCE [LARGE SCALE GENOMIC DNA]</scope>
    <source>
        <strain evidence="1 2">DSM 5885</strain>
    </source>
</reference>